<feature type="transmembrane region" description="Helical" evidence="9">
    <location>
        <begin position="61"/>
        <end position="81"/>
    </location>
</feature>
<dbReference type="GO" id="GO:0006865">
    <property type="term" value="P:amino acid transport"/>
    <property type="evidence" value="ECO:0007669"/>
    <property type="project" value="UniProtKB-KW"/>
</dbReference>
<dbReference type="InterPro" id="IPR010065">
    <property type="entry name" value="AA_ABC_transptr_permease_3TM"/>
</dbReference>
<evidence type="ECO:0000256" key="2">
    <source>
        <dbReference type="ARBA" id="ARBA00010072"/>
    </source>
</evidence>
<gene>
    <name evidence="11" type="ORF">AWB74_04461</name>
</gene>
<keyword evidence="3 9" id="KW-0813">Transport</keyword>
<dbReference type="SUPFAM" id="SSF161098">
    <property type="entry name" value="MetI-like"/>
    <property type="match status" value="1"/>
</dbReference>
<proteinExistence type="inferred from homology"/>
<evidence type="ECO:0000256" key="4">
    <source>
        <dbReference type="ARBA" id="ARBA00022475"/>
    </source>
</evidence>
<evidence type="ECO:0000313" key="11">
    <source>
        <dbReference type="EMBL" id="SAL73262.1"/>
    </source>
</evidence>
<keyword evidence="5 9" id="KW-0812">Transmembrane</keyword>
<dbReference type="OrthoDB" id="7026155at2"/>
<evidence type="ECO:0000256" key="7">
    <source>
        <dbReference type="ARBA" id="ARBA00022989"/>
    </source>
</evidence>
<comment type="subcellular location">
    <subcellularLocation>
        <location evidence="1">Cell inner membrane</location>
        <topology evidence="1">Multi-pass membrane protein</topology>
    </subcellularLocation>
    <subcellularLocation>
        <location evidence="9">Cell membrane</location>
        <topology evidence="9">Multi-pass membrane protein</topology>
    </subcellularLocation>
</comment>
<dbReference type="Pfam" id="PF00528">
    <property type="entry name" value="BPD_transp_1"/>
    <property type="match status" value="1"/>
</dbReference>
<dbReference type="GO" id="GO:0043190">
    <property type="term" value="C:ATP-binding cassette (ABC) transporter complex"/>
    <property type="evidence" value="ECO:0007669"/>
    <property type="project" value="InterPro"/>
</dbReference>
<dbReference type="InterPro" id="IPR043429">
    <property type="entry name" value="ArtM/GltK/GlnP/TcyL/YhdX-like"/>
</dbReference>
<keyword evidence="8 9" id="KW-0472">Membrane</keyword>
<dbReference type="AlphaFoldDB" id="A0A158JWH9"/>
<dbReference type="InterPro" id="IPR000515">
    <property type="entry name" value="MetI-like"/>
</dbReference>
<dbReference type="PANTHER" id="PTHR30614">
    <property type="entry name" value="MEMBRANE COMPONENT OF AMINO ACID ABC TRANSPORTER"/>
    <property type="match status" value="1"/>
</dbReference>
<dbReference type="EMBL" id="FCOM02000021">
    <property type="protein sequence ID" value="SAL73262.1"/>
    <property type="molecule type" value="Genomic_DNA"/>
</dbReference>
<keyword evidence="6" id="KW-0029">Amino-acid transport</keyword>
<keyword evidence="4" id="KW-1003">Cell membrane</keyword>
<evidence type="ECO:0000256" key="8">
    <source>
        <dbReference type="ARBA" id="ARBA00023136"/>
    </source>
</evidence>
<evidence type="ECO:0000256" key="6">
    <source>
        <dbReference type="ARBA" id="ARBA00022970"/>
    </source>
</evidence>
<evidence type="ECO:0000256" key="5">
    <source>
        <dbReference type="ARBA" id="ARBA00022692"/>
    </source>
</evidence>
<accession>A0A158JWH9</accession>
<comment type="similarity">
    <text evidence="2">Belongs to the binding-protein-dependent transport system permease family. HisMQ subfamily.</text>
</comment>
<dbReference type="GO" id="GO:0022857">
    <property type="term" value="F:transmembrane transporter activity"/>
    <property type="evidence" value="ECO:0007669"/>
    <property type="project" value="InterPro"/>
</dbReference>
<feature type="transmembrane region" description="Helical" evidence="9">
    <location>
        <begin position="26"/>
        <end position="49"/>
    </location>
</feature>
<dbReference type="PROSITE" id="PS50928">
    <property type="entry name" value="ABC_TM1"/>
    <property type="match status" value="1"/>
</dbReference>
<dbReference type="PANTHER" id="PTHR30614:SF0">
    <property type="entry name" value="L-CYSTINE TRANSPORT SYSTEM PERMEASE PROTEIN TCYL"/>
    <property type="match status" value="1"/>
</dbReference>
<comment type="caution">
    <text evidence="11">The sequence shown here is derived from an EMBL/GenBank/DDBJ whole genome shotgun (WGS) entry which is preliminary data.</text>
</comment>
<evidence type="ECO:0000259" key="10">
    <source>
        <dbReference type="PROSITE" id="PS50928"/>
    </source>
</evidence>
<evidence type="ECO:0000256" key="3">
    <source>
        <dbReference type="ARBA" id="ARBA00022448"/>
    </source>
</evidence>
<reference evidence="11" key="1">
    <citation type="submission" date="2016-01" db="EMBL/GenBank/DDBJ databases">
        <authorList>
            <person name="Peeters C."/>
        </authorList>
    </citation>
    <scope>NUCLEOTIDE SEQUENCE [LARGE SCALE GENOMIC DNA]</scope>
    <source>
        <strain evidence="11">LMG 29317</strain>
    </source>
</reference>
<dbReference type="Gene3D" id="1.10.3720.10">
    <property type="entry name" value="MetI-like"/>
    <property type="match status" value="1"/>
</dbReference>
<dbReference type="Proteomes" id="UP000055019">
    <property type="component" value="Unassembled WGS sequence"/>
</dbReference>
<dbReference type="CDD" id="cd06261">
    <property type="entry name" value="TM_PBP2"/>
    <property type="match status" value="1"/>
</dbReference>
<evidence type="ECO:0000256" key="9">
    <source>
        <dbReference type="RuleBase" id="RU363032"/>
    </source>
</evidence>
<dbReference type="RefSeq" id="WP_061148895.1">
    <property type="nucleotide sequence ID" value="NZ_FCOM02000021.1"/>
</dbReference>
<protein>
    <submittedName>
        <fullName evidence="11">Polar amino acid ABC transporter inner membrane subunit</fullName>
    </submittedName>
</protein>
<evidence type="ECO:0000313" key="12">
    <source>
        <dbReference type="Proteomes" id="UP000055019"/>
    </source>
</evidence>
<feature type="domain" description="ABC transmembrane type-1" evidence="10">
    <location>
        <begin position="22"/>
        <end position="210"/>
    </location>
</feature>
<organism evidence="11 12">
    <name type="scientific">Caballeronia arvi</name>
    <dbReference type="NCBI Taxonomy" id="1777135"/>
    <lineage>
        <taxon>Bacteria</taxon>
        <taxon>Pseudomonadati</taxon>
        <taxon>Pseudomonadota</taxon>
        <taxon>Betaproteobacteria</taxon>
        <taxon>Burkholderiales</taxon>
        <taxon>Burkholderiaceae</taxon>
        <taxon>Caballeronia</taxon>
    </lineage>
</organism>
<keyword evidence="12" id="KW-1185">Reference proteome</keyword>
<dbReference type="NCBIfam" id="TIGR01726">
    <property type="entry name" value="HEQRo_perm_3TM"/>
    <property type="match status" value="1"/>
</dbReference>
<feature type="transmembrane region" description="Helical" evidence="9">
    <location>
        <begin position="188"/>
        <end position="209"/>
    </location>
</feature>
<name>A0A158JWH9_9BURK</name>
<evidence type="ECO:0000256" key="1">
    <source>
        <dbReference type="ARBA" id="ARBA00004429"/>
    </source>
</evidence>
<sequence length="239" mass="26770">MHVWDWSVFFRDLVEPSILTGLWTTVWFTIVTLLLAIVLGTLIALIGGIDSRVTRAFYQGYVAFFRATPLLVQLVFLYSAVPQLGIRFSVMEAAIIGLMLSESPYVAEIVRSSLSAVPIAQWEAARAVGMRPATIMRAIVFPQAFRIAIPPLGNEFVRQLKNTSLVSVISMTELFRATDSLTQSDFRVLEALTVATIYYLAVTAIWTLLQNGFERRNSRWFAEARGRSSSVKTKLAEQQ</sequence>
<dbReference type="InterPro" id="IPR035906">
    <property type="entry name" value="MetI-like_sf"/>
</dbReference>
<keyword evidence="7 9" id="KW-1133">Transmembrane helix</keyword>